<organism evidence="2 3">
    <name type="scientific">Streptomyces vinaceus</name>
    <dbReference type="NCBI Taxonomy" id="1960"/>
    <lineage>
        <taxon>Bacteria</taxon>
        <taxon>Bacillati</taxon>
        <taxon>Actinomycetota</taxon>
        <taxon>Actinomycetes</taxon>
        <taxon>Kitasatosporales</taxon>
        <taxon>Streptomycetaceae</taxon>
        <taxon>Streptomyces</taxon>
    </lineage>
</organism>
<evidence type="ECO:0000313" key="2">
    <source>
        <dbReference type="EMBL" id="QEV45595.1"/>
    </source>
</evidence>
<dbReference type="RefSeq" id="WP_099889537.1">
    <property type="nucleotide sequence ID" value="NZ_JBIVFG010000001.1"/>
</dbReference>
<name>A0A5J6J4Z4_STRVI</name>
<sequence length="78" mass="8715">MAGEQHQQKDRRHPRPHDVVAPQAGHEQHTCPVCGRSVDTLVRRRKALGIFVPEWVPGPCGNPDCPEYEAEVAKLPEV</sequence>
<evidence type="ECO:0000256" key="1">
    <source>
        <dbReference type="SAM" id="MobiDB-lite"/>
    </source>
</evidence>
<proteinExistence type="predicted"/>
<protein>
    <submittedName>
        <fullName evidence="2">Uncharacterized protein</fullName>
    </submittedName>
</protein>
<gene>
    <name evidence="2" type="ORF">CP980_11355</name>
</gene>
<dbReference type="Proteomes" id="UP000325563">
    <property type="component" value="Chromosome"/>
</dbReference>
<reference evidence="2 3" key="1">
    <citation type="submission" date="2017-09" db="EMBL/GenBank/DDBJ databases">
        <authorList>
            <person name="Lee N."/>
            <person name="Cho B.-K."/>
        </authorList>
    </citation>
    <scope>NUCLEOTIDE SEQUENCE [LARGE SCALE GENOMIC DNA]</scope>
    <source>
        <strain evidence="2 3">ATCC 27476</strain>
    </source>
</reference>
<keyword evidence="3" id="KW-1185">Reference proteome</keyword>
<accession>A0A5J6J4Z4</accession>
<dbReference type="EMBL" id="CP023692">
    <property type="protein sequence ID" value="QEV45595.1"/>
    <property type="molecule type" value="Genomic_DNA"/>
</dbReference>
<dbReference type="AlphaFoldDB" id="A0A5J6J4Z4"/>
<evidence type="ECO:0000313" key="3">
    <source>
        <dbReference type="Proteomes" id="UP000325563"/>
    </source>
</evidence>
<feature type="region of interest" description="Disordered" evidence="1">
    <location>
        <begin position="1"/>
        <end position="31"/>
    </location>
</feature>
<dbReference type="KEGG" id="svn:CP980_11355"/>